<dbReference type="SUPFAM" id="SSF88659">
    <property type="entry name" value="Sigma3 and sigma4 domains of RNA polymerase sigma factors"/>
    <property type="match status" value="1"/>
</dbReference>
<dbReference type="InterPro" id="IPR014284">
    <property type="entry name" value="RNA_pol_sigma-70_dom"/>
</dbReference>
<dbReference type="EMBL" id="JBBHLI010000006">
    <property type="protein sequence ID" value="MEK9501650.1"/>
    <property type="molecule type" value="Genomic_DNA"/>
</dbReference>
<evidence type="ECO:0000313" key="5">
    <source>
        <dbReference type="Proteomes" id="UP001484239"/>
    </source>
</evidence>
<comment type="subunit">
    <text evidence="1">Interacts transiently with the RNA polymerase catalytic core formed by RpoA, RpoB, RpoC and RpoZ (2 alpha, 1 beta, 1 beta' and 1 omega subunit) to form the RNA polymerase holoenzyme that can initiate transcription.</text>
</comment>
<comment type="caution">
    <text evidence="4">The sequence shown here is derived from an EMBL/GenBank/DDBJ whole genome shotgun (WGS) entry which is preliminary data.</text>
</comment>
<dbReference type="SUPFAM" id="SSF54427">
    <property type="entry name" value="NTF2-like"/>
    <property type="match status" value="1"/>
</dbReference>
<evidence type="ECO:0000313" key="4">
    <source>
        <dbReference type="EMBL" id="MEK9501650.1"/>
    </source>
</evidence>
<organism evidence="4 5">
    <name type="scientific">Gaopeijia maritima</name>
    <dbReference type="NCBI Taxonomy" id="3119007"/>
    <lineage>
        <taxon>Bacteria</taxon>
        <taxon>Pseudomonadati</taxon>
        <taxon>Gemmatimonadota</taxon>
        <taxon>Longimicrobiia</taxon>
        <taxon>Gaopeijiales</taxon>
        <taxon>Gaopeijiaceae</taxon>
        <taxon>Gaopeijia</taxon>
    </lineage>
</organism>
<dbReference type="InterPro" id="IPR036388">
    <property type="entry name" value="WH-like_DNA-bd_sf"/>
</dbReference>
<dbReference type="RefSeq" id="WP_405282425.1">
    <property type="nucleotide sequence ID" value="NZ_CP144380.1"/>
</dbReference>
<accession>A0ABU9EDR9</accession>
<dbReference type="Gene3D" id="1.10.10.10">
    <property type="entry name" value="Winged helix-like DNA-binding domain superfamily/Winged helix DNA-binding domain"/>
    <property type="match status" value="1"/>
</dbReference>
<dbReference type="Pfam" id="PF04542">
    <property type="entry name" value="Sigma70_r2"/>
    <property type="match status" value="1"/>
</dbReference>
<dbReference type="InterPro" id="IPR013325">
    <property type="entry name" value="RNA_pol_sigma_r2"/>
</dbReference>
<sequence length="300" mass="33175">MDFTEEQRDRVWGIAYRMLGSPDDADDVVQEARLRWLAADREAIRTPEAWLVSVATRLAIDTLRRAKRERAEYTGPWLPAPARIAADSGPDRDAEMASDLSLAFLHLLERLRPEERAAFLLREVFGVGYGPIAEVLERSEASCRQMVRRARLRVREGPRLVEASAEEKAELAGRFVRAIEARSHDELMELLAPEATHLTDGGGRVWAALREIRGADPVARGLLGAARKMSERTRFEQRFGVVNGEPAVLQYADGQLASVSTLVVREGRVIRILTVLNPDKLARTVADGRSAGPGAPGPTP</sequence>
<dbReference type="InterPro" id="IPR052704">
    <property type="entry name" value="ECF_Sigma-70_Domain"/>
</dbReference>
<dbReference type="PANTHER" id="PTHR30173:SF36">
    <property type="entry name" value="ECF RNA POLYMERASE SIGMA FACTOR SIGJ"/>
    <property type="match status" value="1"/>
</dbReference>
<dbReference type="Gene3D" id="3.10.450.50">
    <property type="match status" value="1"/>
</dbReference>
<evidence type="ECO:0000259" key="3">
    <source>
        <dbReference type="Pfam" id="PF08281"/>
    </source>
</evidence>
<dbReference type="InterPro" id="IPR007627">
    <property type="entry name" value="RNA_pol_sigma70_r2"/>
</dbReference>
<dbReference type="Pfam" id="PF08281">
    <property type="entry name" value="Sigma70_r4_2"/>
    <property type="match status" value="1"/>
</dbReference>
<dbReference type="PANTHER" id="PTHR30173">
    <property type="entry name" value="SIGMA 19 FACTOR"/>
    <property type="match status" value="1"/>
</dbReference>
<dbReference type="Gene3D" id="1.10.1740.10">
    <property type="match status" value="1"/>
</dbReference>
<dbReference type="NCBIfam" id="NF007214">
    <property type="entry name" value="PRK09636.1"/>
    <property type="match status" value="1"/>
</dbReference>
<dbReference type="InterPro" id="IPR013324">
    <property type="entry name" value="RNA_pol_sigma_r3/r4-like"/>
</dbReference>
<proteinExistence type="predicted"/>
<evidence type="ECO:0000259" key="2">
    <source>
        <dbReference type="Pfam" id="PF04542"/>
    </source>
</evidence>
<gene>
    <name evidence="4" type="primary">sigJ</name>
    <name evidence="4" type="ORF">WI372_11725</name>
</gene>
<feature type="domain" description="RNA polymerase sigma factor 70 region 4 type 2" evidence="3">
    <location>
        <begin position="102"/>
        <end position="153"/>
    </location>
</feature>
<dbReference type="SUPFAM" id="SSF88946">
    <property type="entry name" value="Sigma2 domain of RNA polymerase sigma factors"/>
    <property type="match status" value="1"/>
</dbReference>
<keyword evidence="5" id="KW-1185">Reference proteome</keyword>
<dbReference type="InterPro" id="IPR013249">
    <property type="entry name" value="RNA_pol_sigma70_r4_t2"/>
</dbReference>
<dbReference type="NCBIfam" id="TIGR02937">
    <property type="entry name" value="sigma70-ECF"/>
    <property type="match status" value="1"/>
</dbReference>
<evidence type="ECO:0000256" key="1">
    <source>
        <dbReference type="ARBA" id="ARBA00011344"/>
    </source>
</evidence>
<name>A0ABU9EDR9_9BACT</name>
<protein>
    <submittedName>
        <fullName evidence="4">RNA polymerase sigma factor SigJ</fullName>
    </submittedName>
</protein>
<dbReference type="InterPro" id="IPR032710">
    <property type="entry name" value="NTF2-like_dom_sf"/>
</dbReference>
<dbReference type="Proteomes" id="UP001484239">
    <property type="component" value="Unassembled WGS sequence"/>
</dbReference>
<feature type="domain" description="RNA polymerase sigma-70 region 2" evidence="2">
    <location>
        <begin position="7"/>
        <end position="68"/>
    </location>
</feature>
<reference evidence="4 5" key="1">
    <citation type="submission" date="2024-02" db="EMBL/GenBank/DDBJ databases">
        <title>A novel Gemmatimonadota bacterium.</title>
        <authorList>
            <person name="Du Z.-J."/>
            <person name="Ye Y.-Q."/>
        </authorList>
    </citation>
    <scope>NUCLEOTIDE SEQUENCE [LARGE SCALE GENOMIC DNA]</scope>
    <source>
        <strain evidence="4 5">DH-20</strain>
    </source>
</reference>